<accession>A0A098VMF7</accession>
<keyword evidence="9" id="KW-0131">Cell cycle</keyword>
<dbReference type="InterPro" id="IPR003395">
    <property type="entry name" value="RecF/RecN/SMC_N"/>
</dbReference>
<dbReference type="GO" id="GO:0008278">
    <property type="term" value="C:cohesin complex"/>
    <property type="evidence" value="ECO:0007669"/>
    <property type="project" value="InterPro"/>
</dbReference>
<dbReference type="GeneID" id="25261137"/>
<dbReference type="SMART" id="SM00968">
    <property type="entry name" value="SMC_hinge"/>
    <property type="match status" value="1"/>
</dbReference>
<dbReference type="PANTHER" id="PTHR18937">
    <property type="entry name" value="STRUCTURAL MAINTENANCE OF CHROMOSOMES SMC FAMILY MEMBER"/>
    <property type="match status" value="1"/>
</dbReference>
<protein>
    <submittedName>
        <fullName evidence="12">Structural maintenance of chromosomes protein</fullName>
    </submittedName>
</protein>
<gene>
    <name evidence="12" type="ORF">DI09_98p10</name>
</gene>
<evidence type="ECO:0000259" key="11">
    <source>
        <dbReference type="SMART" id="SM00968"/>
    </source>
</evidence>
<dbReference type="CDD" id="cd03275">
    <property type="entry name" value="ABC_SMC1_euk"/>
    <property type="match status" value="1"/>
</dbReference>
<dbReference type="PANTHER" id="PTHR18937:SF12">
    <property type="entry name" value="STRUCTURAL MAINTENANCE OF CHROMOSOMES PROTEIN"/>
    <property type="match status" value="1"/>
</dbReference>
<dbReference type="GO" id="GO:0007062">
    <property type="term" value="P:sister chromatid cohesion"/>
    <property type="evidence" value="ECO:0007669"/>
    <property type="project" value="InterPro"/>
</dbReference>
<dbReference type="GO" id="GO:0005634">
    <property type="term" value="C:nucleus"/>
    <property type="evidence" value="ECO:0007669"/>
    <property type="project" value="UniProtKB-SubCell"/>
</dbReference>
<proteinExistence type="inferred from homology"/>
<dbReference type="InterPro" id="IPR010935">
    <property type="entry name" value="SMC_hinge"/>
</dbReference>
<feature type="coiled-coil region" evidence="10">
    <location>
        <begin position="671"/>
        <end position="698"/>
    </location>
</feature>
<evidence type="ECO:0000256" key="7">
    <source>
        <dbReference type="ARBA" id="ARBA00023054"/>
    </source>
</evidence>
<dbReference type="Proteomes" id="UP000029725">
    <property type="component" value="Unassembled WGS sequence"/>
</dbReference>
<dbReference type="InterPro" id="IPR036277">
    <property type="entry name" value="SMC_hinge_sf"/>
</dbReference>
<dbReference type="EMBL" id="JMKJ01000610">
    <property type="protein sequence ID" value="KGG49969.1"/>
    <property type="molecule type" value="Genomic_DNA"/>
</dbReference>
<reference evidence="12 13" key="1">
    <citation type="submission" date="2014-04" db="EMBL/GenBank/DDBJ databases">
        <title>A new species of microsporidia sheds light on the evolution of extreme parasitism.</title>
        <authorList>
            <person name="Haag K.L."/>
            <person name="James T.Y."/>
            <person name="Larsson R."/>
            <person name="Schaer T.M."/>
            <person name="Refardt D."/>
            <person name="Pombert J.-F."/>
            <person name="Ebert D."/>
        </authorList>
    </citation>
    <scope>NUCLEOTIDE SEQUENCE [LARGE SCALE GENOMIC DNA]</scope>
    <source>
        <strain evidence="12 13">UGP3</strain>
        <tissue evidence="12">Spores</tissue>
    </source>
</reference>
<feature type="coiled-coil region" evidence="10">
    <location>
        <begin position="391"/>
        <end position="470"/>
    </location>
</feature>
<dbReference type="SUPFAM" id="SSF52540">
    <property type="entry name" value="P-loop containing nucleoside triphosphate hydrolases"/>
    <property type="match status" value="2"/>
</dbReference>
<keyword evidence="6" id="KW-0498">Mitosis</keyword>
<dbReference type="SUPFAM" id="SSF75553">
    <property type="entry name" value="Smc hinge domain"/>
    <property type="match status" value="1"/>
</dbReference>
<evidence type="ECO:0000256" key="9">
    <source>
        <dbReference type="ARBA" id="ARBA00023306"/>
    </source>
</evidence>
<keyword evidence="8" id="KW-0539">Nucleus</keyword>
<evidence type="ECO:0000313" key="13">
    <source>
        <dbReference type="Proteomes" id="UP000029725"/>
    </source>
</evidence>
<dbReference type="GO" id="GO:0003677">
    <property type="term" value="F:DNA binding"/>
    <property type="evidence" value="ECO:0007669"/>
    <property type="project" value="TreeGrafter"/>
</dbReference>
<dbReference type="Gene3D" id="1.20.1060.20">
    <property type="match status" value="1"/>
</dbReference>
<dbReference type="InterPro" id="IPR028468">
    <property type="entry name" value="Smc1_ABC"/>
</dbReference>
<dbReference type="Pfam" id="PF06470">
    <property type="entry name" value="SMC_hinge"/>
    <property type="match status" value="1"/>
</dbReference>
<comment type="caution">
    <text evidence="12">The sequence shown here is derived from an EMBL/GenBank/DDBJ whole genome shotgun (WGS) entry which is preliminary data.</text>
</comment>
<dbReference type="HOGENOM" id="CLU_001042_0_1_1"/>
<dbReference type="RefSeq" id="XP_013236405.1">
    <property type="nucleotide sequence ID" value="XM_013380951.1"/>
</dbReference>
<evidence type="ECO:0000256" key="3">
    <source>
        <dbReference type="ARBA" id="ARBA00005597"/>
    </source>
</evidence>
<dbReference type="GO" id="GO:0005524">
    <property type="term" value="F:ATP binding"/>
    <property type="evidence" value="ECO:0007669"/>
    <property type="project" value="InterPro"/>
</dbReference>
<dbReference type="AlphaFoldDB" id="A0A098VMF7"/>
<evidence type="ECO:0000256" key="8">
    <source>
        <dbReference type="ARBA" id="ARBA00023242"/>
    </source>
</evidence>
<dbReference type="VEuPathDB" id="MicrosporidiaDB:DI09_98p10"/>
<comment type="subcellular location">
    <subcellularLocation>
        <location evidence="2">Chromosome</location>
    </subcellularLocation>
    <subcellularLocation>
        <location evidence="1">Nucleus</location>
    </subcellularLocation>
</comment>
<feature type="domain" description="SMC hinge" evidence="11">
    <location>
        <begin position="521"/>
        <end position="646"/>
    </location>
</feature>
<evidence type="ECO:0000256" key="4">
    <source>
        <dbReference type="ARBA" id="ARBA00022454"/>
    </source>
</evidence>
<evidence type="ECO:0000313" key="12">
    <source>
        <dbReference type="EMBL" id="KGG49969.1"/>
    </source>
</evidence>
<evidence type="ECO:0000256" key="2">
    <source>
        <dbReference type="ARBA" id="ARBA00004286"/>
    </source>
</evidence>
<evidence type="ECO:0000256" key="1">
    <source>
        <dbReference type="ARBA" id="ARBA00004123"/>
    </source>
</evidence>
<keyword evidence="4" id="KW-0158">Chromosome</keyword>
<evidence type="ECO:0000256" key="10">
    <source>
        <dbReference type="SAM" id="Coils"/>
    </source>
</evidence>
<evidence type="ECO:0000256" key="5">
    <source>
        <dbReference type="ARBA" id="ARBA00022618"/>
    </source>
</evidence>
<keyword evidence="13" id="KW-1185">Reference proteome</keyword>
<dbReference type="Pfam" id="PF02463">
    <property type="entry name" value="SMC_N"/>
    <property type="match status" value="1"/>
</dbReference>
<dbReference type="Gene3D" id="3.40.50.300">
    <property type="entry name" value="P-loop containing nucleotide triphosphate hydrolases"/>
    <property type="match status" value="2"/>
</dbReference>
<organism evidence="12 13">
    <name type="scientific">Mitosporidium daphniae</name>
    <dbReference type="NCBI Taxonomy" id="1485682"/>
    <lineage>
        <taxon>Eukaryota</taxon>
        <taxon>Fungi</taxon>
        <taxon>Fungi incertae sedis</taxon>
        <taxon>Microsporidia</taxon>
        <taxon>Mitosporidium</taxon>
    </lineage>
</organism>
<dbReference type="GO" id="GO:0016887">
    <property type="term" value="F:ATP hydrolysis activity"/>
    <property type="evidence" value="ECO:0007669"/>
    <property type="project" value="InterPro"/>
</dbReference>
<keyword evidence="5" id="KW-0132">Cell division</keyword>
<comment type="similarity">
    <text evidence="3">Belongs to the SMC family. SMC1 subfamily.</text>
</comment>
<dbReference type="OrthoDB" id="5575062at2759"/>
<dbReference type="InterPro" id="IPR024704">
    <property type="entry name" value="SMC"/>
</dbReference>
<dbReference type="InterPro" id="IPR027417">
    <property type="entry name" value="P-loop_NTPase"/>
</dbReference>
<evidence type="ECO:0000256" key="6">
    <source>
        <dbReference type="ARBA" id="ARBA00022776"/>
    </source>
</evidence>
<dbReference type="PIRSF" id="PIRSF005719">
    <property type="entry name" value="SMC"/>
    <property type="match status" value="1"/>
</dbReference>
<name>A0A098VMF7_9MICR</name>
<dbReference type="GO" id="GO:0051301">
    <property type="term" value="P:cell division"/>
    <property type="evidence" value="ECO:0007669"/>
    <property type="project" value="UniProtKB-KW"/>
</dbReference>
<sequence>MTGKLHKLELENFKSYQGVHVIGPFSNFTSIIGPNGAVGKSNIMDAISFVLGLQSHLLRSQNFKDLIYKGASPNGSCKFASVSLYYEKEDMEMSIFCRRYRDIQGFHRVLSSGATEYSINRKVLSYSEYSSVLESENILIRAKNFLVFQGDIESISSKSPKELTKLFEQISGSDPLKGDYEVYKAAVDSALETSNLAANQRKLAASEYRVAKEQKSEHSKYDNLLLQKDALIKQQALLSLFKIESYIKANVDKLTALRLEKESSESSLASENENLTHLKARISELNLQTLSVESDLASVKSTMEKNDHKSSQICAKAKSDAKKCASLEQTLASIAEDIQKSEQTIVRLHVEKDRLQSVLLALEETANFEPKDRRLLAEYQSMYVWNTVLILSRKEKVERELKKEMLELEELKSQRIPYDEQLERSKRNIGQMELTLETYQTKQEKAVSFLKQAEKALSESTDKGNSIKNELQTMETERIRLLERESALTSELRTTLQNMLSLNIHKQTSERQKRSKKLLFPGVRGKLIDLCRPVHKRFEDALGIILSKNANSIVVERASVARDCINFLKDQRAPPMTFIPIDSISSKPVPEVVKGLFSHANPLIRNGLKIAIDVIHMETKDLYPAFMYALGNTIVCDTLDIARKICYEMKIKTKGRLFWLADQPRWQLSEYDALNMQKDELTAELYQVQSELNNLKDKNSLVLKLYEIEKYAQSCRAEIITIQKDVESIFAAIEETKRLLANTQRSLDESGLDARIAVLEQTVDKYRAKAFSEFCKACNVTDLDIFERDNLEEAQKISYEGKSKSMLSAKVSDIVEQISVSKAAIESSSTCLSELNASKDLLASEIKSYEETLSSNKNQLRLFNSELGQLRRKIELFKQAIQSSNDFIFTEFLQDKYDALRMCHLDNIDISLILSQKGKRQAKKSATLSDHLGSFFDDDSTSKILMDEAAKVKLIELFSTFAIDFSPLPLNENTEYDVESESRIKDSLAAVNDQLESIRPNLQASHKWDAIESKMKAATSSYDEARNSYRSALSEFYKIKQKRIDLFKKAFDHISSKIDQIYKELTMVSDLKIGGTAYLSLENNDEPYLEGIRFNAMPPLKRFRDMEQLSGGEKSMAALALIFAIQR</sequence>
<dbReference type="Gene3D" id="3.30.70.1620">
    <property type="match status" value="1"/>
</dbReference>
<keyword evidence="7 10" id="KW-0175">Coiled coil</keyword>